<organism evidence="1 2">
    <name type="scientific">candidate division Kazan bacterium</name>
    <dbReference type="NCBI Taxonomy" id="2202143"/>
    <lineage>
        <taxon>Bacteria</taxon>
        <taxon>Bacteria division Kazan-3B-28</taxon>
    </lineage>
</organism>
<evidence type="ECO:0000313" key="2">
    <source>
        <dbReference type="Proteomes" id="UP000281261"/>
    </source>
</evidence>
<sequence length="113" mass="13466">MSKLYNKFMDQSLSKEDIIVWLKDQSLVKHLMDHGAIREQDLEHAAECMFNIYLWYWKDLPIGHFLTAVLKNDFIEACCRADSTNKMLLSMYALFLYNNVPIDFRRKARSLRE</sequence>
<proteinExistence type="predicted"/>
<dbReference type="EMBL" id="QMNG01000055">
    <property type="protein sequence ID" value="RLC36449.1"/>
    <property type="molecule type" value="Genomic_DNA"/>
</dbReference>
<reference evidence="1 2" key="1">
    <citation type="submission" date="2018-06" db="EMBL/GenBank/DDBJ databases">
        <title>Extensive metabolic versatility and redundancy in microbially diverse, dynamic hydrothermal sediments.</title>
        <authorList>
            <person name="Dombrowski N."/>
            <person name="Teske A."/>
            <person name="Baker B.J."/>
        </authorList>
    </citation>
    <scope>NUCLEOTIDE SEQUENCE [LARGE SCALE GENOMIC DNA]</scope>
    <source>
        <strain evidence="1">B79_G16</strain>
    </source>
</reference>
<name>A0A420ZBR8_UNCK3</name>
<dbReference type="Proteomes" id="UP000281261">
    <property type="component" value="Unassembled WGS sequence"/>
</dbReference>
<accession>A0A420ZBR8</accession>
<gene>
    <name evidence="1" type="ORF">DRH29_04570</name>
</gene>
<protein>
    <submittedName>
        <fullName evidence="1">Uncharacterized protein</fullName>
    </submittedName>
</protein>
<dbReference type="AlphaFoldDB" id="A0A420ZBR8"/>
<comment type="caution">
    <text evidence="1">The sequence shown here is derived from an EMBL/GenBank/DDBJ whole genome shotgun (WGS) entry which is preliminary data.</text>
</comment>
<evidence type="ECO:0000313" key="1">
    <source>
        <dbReference type="EMBL" id="RLC36449.1"/>
    </source>
</evidence>